<dbReference type="Pfam" id="PF12852">
    <property type="entry name" value="Cupin_6"/>
    <property type="match status" value="1"/>
</dbReference>
<keyword evidence="7" id="KW-1185">Reference proteome</keyword>
<dbReference type="EMBL" id="BMWG01000003">
    <property type="protein sequence ID" value="GGZ25492.1"/>
    <property type="molecule type" value="Genomic_DNA"/>
</dbReference>
<evidence type="ECO:0000256" key="1">
    <source>
        <dbReference type="ARBA" id="ARBA00023015"/>
    </source>
</evidence>
<evidence type="ECO:0000256" key="2">
    <source>
        <dbReference type="ARBA" id="ARBA00023125"/>
    </source>
</evidence>
<evidence type="ECO:0000259" key="5">
    <source>
        <dbReference type="PROSITE" id="PS01124"/>
    </source>
</evidence>
<dbReference type="InterPro" id="IPR032783">
    <property type="entry name" value="AraC_lig"/>
</dbReference>
<dbReference type="RefSeq" id="WP_190122468.1">
    <property type="nucleotide sequence ID" value="NZ_BMWG01000003.1"/>
</dbReference>
<feature type="compositionally biased region" description="Basic and acidic residues" evidence="4">
    <location>
        <begin position="338"/>
        <end position="352"/>
    </location>
</feature>
<dbReference type="PANTHER" id="PTHR46796:SF13">
    <property type="entry name" value="HTH-TYPE TRANSCRIPTIONAL ACTIVATOR RHAS"/>
    <property type="match status" value="1"/>
</dbReference>
<dbReference type="InterPro" id="IPR009057">
    <property type="entry name" value="Homeodomain-like_sf"/>
</dbReference>
<dbReference type="PROSITE" id="PS01124">
    <property type="entry name" value="HTH_ARAC_FAMILY_2"/>
    <property type="match status" value="1"/>
</dbReference>
<name>A0A918PXK4_9ACTN</name>
<organism evidence="6 7">
    <name type="scientific">Streptomyces inusitatus</name>
    <dbReference type="NCBI Taxonomy" id="68221"/>
    <lineage>
        <taxon>Bacteria</taxon>
        <taxon>Bacillati</taxon>
        <taxon>Actinomycetota</taxon>
        <taxon>Actinomycetes</taxon>
        <taxon>Kitasatosporales</taxon>
        <taxon>Streptomycetaceae</taxon>
        <taxon>Streptomyces</taxon>
    </lineage>
</organism>
<accession>A0A918PXK4</accession>
<dbReference type="InterPro" id="IPR018060">
    <property type="entry name" value="HTH_AraC"/>
</dbReference>
<sequence length="352" mass="38292">MDDALSTLLHDVRPRGALFDQSAFAPPWSLRFVEPTPLTLLTMLSGEAWVTPDGGEAVPLRPWDVMIVLGPEPYTVSDAPGTPPRLVVHGPDRCTTPDGRVVVGEQPICGYAPCPEGTEETAEGAEGAEETVLIKGTYQVSGSVSGRVLDALPRIARIPMGAGGCPALDMIAYELDREAPGQQVVLDRLLDLLLVMSLREWFELPEAQAPAWYRAQGDPMIGRALRLIHGDPARAWTVAGLATEAGASRARFAQRFSDLMGQSPMAYLTEWRICRAADLLARTDATVEAVSRQVGYSNAYALSVAFKRTMGVRPSEHRARSRGPVEQYDEWPAGNGKRGKELRDYRIDRAAG</sequence>
<reference evidence="6" key="1">
    <citation type="journal article" date="2014" name="Int. J. Syst. Evol. Microbiol.">
        <title>Complete genome sequence of Corynebacterium casei LMG S-19264T (=DSM 44701T), isolated from a smear-ripened cheese.</title>
        <authorList>
            <consortium name="US DOE Joint Genome Institute (JGI-PGF)"/>
            <person name="Walter F."/>
            <person name="Albersmeier A."/>
            <person name="Kalinowski J."/>
            <person name="Ruckert C."/>
        </authorList>
    </citation>
    <scope>NUCLEOTIDE SEQUENCE</scope>
    <source>
        <strain evidence="6">JCM 4988</strain>
    </source>
</reference>
<protein>
    <submittedName>
        <fullName evidence="6">AraC family transcriptional regulator</fullName>
    </submittedName>
</protein>
<dbReference type="PANTHER" id="PTHR46796">
    <property type="entry name" value="HTH-TYPE TRANSCRIPTIONAL ACTIVATOR RHAS-RELATED"/>
    <property type="match status" value="1"/>
</dbReference>
<proteinExistence type="predicted"/>
<dbReference type="Proteomes" id="UP000630936">
    <property type="component" value="Unassembled WGS sequence"/>
</dbReference>
<evidence type="ECO:0000256" key="4">
    <source>
        <dbReference type="SAM" id="MobiDB-lite"/>
    </source>
</evidence>
<dbReference type="GO" id="GO:0003700">
    <property type="term" value="F:DNA-binding transcription factor activity"/>
    <property type="evidence" value="ECO:0007669"/>
    <property type="project" value="InterPro"/>
</dbReference>
<keyword evidence="1" id="KW-0805">Transcription regulation</keyword>
<gene>
    <name evidence="6" type="ORF">GCM10010387_18790</name>
</gene>
<evidence type="ECO:0000256" key="3">
    <source>
        <dbReference type="ARBA" id="ARBA00023163"/>
    </source>
</evidence>
<keyword evidence="3" id="KW-0804">Transcription</keyword>
<dbReference type="InterPro" id="IPR050204">
    <property type="entry name" value="AraC_XylS_family_regulators"/>
</dbReference>
<keyword evidence="2" id="KW-0238">DNA-binding</keyword>
<feature type="domain" description="HTH araC/xylS-type" evidence="5">
    <location>
        <begin position="222"/>
        <end position="320"/>
    </location>
</feature>
<dbReference type="AlphaFoldDB" id="A0A918PXK4"/>
<dbReference type="SMART" id="SM00342">
    <property type="entry name" value="HTH_ARAC"/>
    <property type="match status" value="1"/>
</dbReference>
<evidence type="ECO:0000313" key="7">
    <source>
        <dbReference type="Proteomes" id="UP000630936"/>
    </source>
</evidence>
<dbReference type="Pfam" id="PF12833">
    <property type="entry name" value="HTH_18"/>
    <property type="match status" value="1"/>
</dbReference>
<dbReference type="Gene3D" id="1.10.10.60">
    <property type="entry name" value="Homeodomain-like"/>
    <property type="match status" value="2"/>
</dbReference>
<evidence type="ECO:0000313" key="6">
    <source>
        <dbReference type="EMBL" id="GGZ25492.1"/>
    </source>
</evidence>
<dbReference type="GO" id="GO:0043565">
    <property type="term" value="F:sequence-specific DNA binding"/>
    <property type="evidence" value="ECO:0007669"/>
    <property type="project" value="InterPro"/>
</dbReference>
<dbReference type="SUPFAM" id="SSF46689">
    <property type="entry name" value="Homeodomain-like"/>
    <property type="match status" value="2"/>
</dbReference>
<feature type="region of interest" description="Disordered" evidence="4">
    <location>
        <begin position="313"/>
        <end position="352"/>
    </location>
</feature>
<comment type="caution">
    <text evidence="6">The sequence shown here is derived from an EMBL/GenBank/DDBJ whole genome shotgun (WGS) entry which is preliminary data.</text>
</comment>
<reference evidence="6" key="2">
    <citation type="submission" date="2020-09" db="EMBL/GenBank/DDBJ databases">
        <authorList>
            <person name="Sun Q."/>
            <person name="Ohkuma M."/>
        </authorList>
    </citation>
    <scope>NUCLEOTIDE SEQUENCE</scope>
    <source>
        <strain evidence="6">JCM 4988</strain>
    </source>
</reference>